<dbReference type="PANTHER" id="PTHR37944">
    <property type="entry name" value="PORIN B"/>
    <property type="match status" value="1"/>
</dbReference>
<protein>
    <recommendedName>
        <fullName evidence="5">Porin</fullName>
    </recommendedName>
</protein>
<proteinExistence type="inferred from homology"/>
<gene>
    <name evidence="4" type="ORF">C4532_06600</name>
</gene>
<dbReference type="InterPro" id="IPR052932">
    <property type="entry name" value="OprB_Porin"/>
</dbReference>
<dbReference type="AlphaFoldDB" id="A0A419F207"/>
<keyword evidence="3" id="KW-0175">Coiled coil</keyword>
<dbReference type="Proteomes" id="UP000285961">
    <property type="component" value="Unassembled WGS sequence"/>
</dbReference>
<evidence type="ECO:0000313" key="4">
    <source>
        <dbReference type="EMBL" id="RJP72028.1"/>
    </source>
</evidence>
<dbReference type="InterPro" id="IPR038673">
    <property type="entry name" value="OprB_sf"/>
</dbReference>
<evidence type="ECO:0008006" key="5">
    <source>
        <dbReference type="Google" id="ProtNLM"/>
    </source>
</evidence>
<dbReference type="GO" id="GO:0016020">
    <property type="term" value="C:membrane"/>
    <property type="evidence" value="ECO:0007669"/>
    <property type="project" value="InterPro"/>
</dbReference>
<dbReference type="PANTHER" id="PTHR37944:SF1">
    <property type="entry name" value="PORIN B"/>
    <property type="match status" value="1"/>
</dbReference>
<feature type="chain" id="PRO_5018812787" description="Porin" evidence="2">
    <location>
        <begin position="24"/>
        <end position="434"/>
    </location>
</feature>
<keyword evidence="2" id="KW-0732">Signal</keyword>
<dbReference type="Gene3D" id="2.40.160.180">
    <property type="entry name" value="Carbohydrate-selective porin OprB"/>
    <property type="match status" value="1"/>
</dbReference>
<dbReference type="Pfam" id="PF04966">
    <property type="entry name" value="OprB"/>
    <property type="match status" value="1"/>
</dbReference>
<dbReference type="GO" id="GO:0015288">
    <property type="term" value="F:porin activity"/>
    <property type="evidence" value="ECO:0007669"/>
    <property type="project" value="InterPro"/>
</dbReference>
<feature type="coiled-coil region" evidence="3">
    <location>
        <begin position="26"/>
        <end position="53"/>
    </location>
</feature>
<reference evidence="4" key="1">
    <citation type="journal article" date="2017" name="ISME J.">
        <title>Energy and carbon metabolisms in a deep terrestrial subsurface fluid microbial community.</title>
        <authorList>
            <person name="Momper L."/>
            <person name="Jungbluth S.P."/>
            <person name="Lee M.D."/>
            <person name="Amend J.P."/>
        </authorList>
    </citation>
    <scope>NUCLEOTIDE SEQUENCE [LARGE SCALE GENOMIC DNA]</scope>
    <source>
        <strain evidence="4">SURF_17</strain>
    </source>
</reference>
<evidence type="ECO:0000256" key="3">
    <source>
        <dbReference type="SAM" id="Coils"/>
    </source>
</evidence>
<comment type="caution">
    <text evidence="4">The sequence shown here is derived from an EMBL/GenBank/DDBJ whole genome shotgun (WGS) entry which is preliminary data.</text>
</comment>
<reference evidence="4" key="2">
    <citation type="submission" date="2018-03" db="EMBL/GenBank/DDBJ databases">
        <authorList>
            <person name="Momper L."/>
        </authorList>
    </citation>
    <scope>NUCLEOTIDE SEQUENCE</scope>
    <source>
        <strain evidence="4">SURF_17</strain>
    </source>
</reference>
<dbReference type="GO" id="GO:0008643">
    <property type="term" value="P:carbohydrate transport"/>
    <property type="evidence" value="ECO:0007669"/>
    <property type="project" value="InterPro"/>
</dbReference>
<dbReference type="InterPro" id="IPR007049">
    <property type="entry name" value="Carb-sel_porin_OprB"/>
</dbReference>
<evidence type="ECO:0000256" key="1">
    <source>
        <dbReference type="ARBA" id="ARBA00008769"/>
    </source>
</evidence>
<comment type="similarity">
    <text evidence="1 2">Belongs to the OprB family.</text>
</comment>
<organism evidence="4">
    <name type="scientific">Candidatus Abyssobacteria bacterium SURF_17</name>
    <dbReference type="NCBI Taxonomy" id="2093361"/>
    <lineage>
        <taxon>Bacteria</taxon>
        <taxon>Pseudomonadati</taxon>
        <taxon>Candidatus Hydrogenedentota</taxon>
        <taxon>Candidatus Abyssobacteria</taxon>
    </lineage>
</organism>
<name>A0A419F207_9BACT</name>
<evidence type="ECO:0000256" key="2">
    <source>
        <dbReference type="RuleBase" id="RU363072"/>
    </source>
</evidence>
<sequence>MRQIRFALSLVIAMAAAFSSAQAAHATTLEQQLEELQKVVSQLQEVVARQEQQLAEQATIIKGVQNQMNPPELAKEIEPHIDKHLLHERSGVGEQIGNLRVAVGLTGTVQGSIDAEEVSGEDSDQTDGSWSMDVELEAPIGESGLAFMLIEAAQGEGLTDELGSLYHSVNDDAGGTESRLEVTEAWYEHSFREGRVLLAAGKLDMTNYFDTNAVANDERFQFLNSAFVNSIAVEFPEDNGAGIRLAAYPSDWLGLGLGWAESDADWEDIANDGFAIAEVNLKPNFAGKEGNYRLYGWMNASDKEKLRGSGTHENGWGVGLSFDQKLTESLTAFLRAGYEDDDVYPVEATWSTGAQIQGTRWNRENDMLGFAVSQAILNDAVEPDDTETLLEAYYSIAVNEHLFVSPDIQIIDNPSGDNDNDTVFVLGARAQVNF</sequence>
<feature type="signal peptide" evidence="2">
    <location>
        <begin position="1"/>
        <end position="23"/>
    </location>
</feature>
<accession>A0A419F207</accession>
<dbReference type="EMBL" id="QZKI01000051">
    <property type="protein sequence ID" value="RJP72028.1"/>
    <property type="molecule type" value="Genomic_DNA"/>
</dbReference>